<feature type="compositionally biased region" description="Basic and acidic residues" evidence="1">
    <location>
        <begin position="127"/>
        <end position="144"/>
    </location>
</feature>
<dbReference type="EMBL" id="JAGSSW010000001">
    <property type="protein sequence ID" value="MBR8463157.1"/>
    <property type="molecule type" value="Genomic_DNA"/>
</dbReference>
<evidence type="ECO:0000256" key="2">
    <source>
        <dbReference type="SAM" id="Phobius"/>
    </source>
</evidence>
<keyword evidence="2" id="KW-0812">Transmembrane</keyword>
<feature type="transmembrane region" description="Helical" evidence="2">
    <location>
        <begin position="12"/>
        <end position="31"/>
    </location>
</feature>
<feature type="domain" description="TonB C-terminal" evidence="3">
    <location>
        <begin position="181"/>
        <end position="270"/>
    </location>
</feature>
<dbReference type="Gene3D" id="3.30.1150.10">
    <property type="match status" value="1"/>
</dbReference>
<feature type="compositionally biased region" description="Polar residues" evidence="1">
    <location>
        <begin position="145"/>
        <end position="168"/>
    </location>
</feature>
<dbReference type="PROSITE" id="PS52015">
    <property type="entry name" value="TONB_CTD"/>
    <property type="match status" value="1"/>
</dbReference>
<keyword evidence="2" id="KW-1133">Transmembrane helix</keyword>
<dbReference type="Pfam" id="PF03544">
    <property type="entry name" value="TonB_C"/>
    <property type="match status" value="1"/>
</dbReference>
<accession>A0ABS5HGD0</accession>
<organism evidence="4 5">
    <name type="scientific">Campylobacter anatolicus</name>
    <dbReference type="NCBI Taxonomy" id="2829105"/>
    <lineage>
        <taxon>Bacteria</taxon>
        <taxon>Pseudomonadati</taxon>
        <taxon>Campylobacterota</taxon>
        <taxon>Epsilonproteobacteria</taxon>
        <taxon>Campylobacterales</taxon>
        <taxon>Campylobacteraceae</taxon>
        <taxon>Campylobacter</taxon>
    </lineage>
</organism>
<dbReference type="RefSeq" id="WP_212141396.1">
    <property type="nucleotide sequence ID" value="NZ_JAGSSW010000001.1"/>
</dbReference>
<keyword evidence="5" id="KW-1185">Reference proteome</keyword>
<reference evidence="4 5" key="1">
    <citation type="submission" date="2021-04" db="EMBL/GenBank/DDBJ databases">
        <title>Molecular and phenotypic characterization and identification of bacterial isolates recovered from the Anatolian ground squirrels (Spermophilus xanthoprymnus) and which have the potential to form a new species in the Campylobacter genus.</title>
        <authorList>
            <person name="Aydin F."/>
            <person name="Abay S."/>
            <person name="Kayman T."/>
            <person name="Karakaya E."/>
            <person name="Mustak H.K."/>
            <person name="Mustak I.B."/>
            <person name="Bilgin N."/>
            <person name="Duzler A."/>
            <person name="Sahin O."/>
            <person name="Guran O."/>
            <person name="Saticioglu I.B."/>
        </authorList>
    </citation>
    <scope>NUCLEOTIDE SEQUENCE [LARGE SCALE GENOMIC DNA]</scope>
    <source>
        <strain evidence="5">faydin-G24</strain>
    </source>
</reference>
<dbReference type="InterPro" id="IPR037682">
    <property type="entry name" value="TonB_C"/>
</dbReference>
<feature type="region of interest" description="Disordered" evidence="1">
    <location>
        <begin position="125"/>
        <end position="170"/>
    </location>
</feature>
<keyword evidence="2" id="KW-0472">Membrane</keyword>
<sequence>MVNFAKRYNNAISFSLSLALHSVFFGFGLYATKNNILMADRHETTKVMSIKLSQISNNNSQDELQASQKQAEQSILAQAVQEVKPPNYEPEPIIEDIKEIKEITKTQDKIVKDVVKKPILKKPKPKKQLEIVKKKCKDHNEPSRKASTPASQSVANNETVNDGGSKQSGVLDANKQATAKTILGEVQAAILKHKTYPKRAKDGDMKGKIFARFKLKGYCEFEILKITKGSGYAFLDKHTLNIITNACKDFPLEAIGMDIMLPINFNLHKH</sequence>
<comment type="caution">
    <text evidence="4">The sequence shown here is derived from an EMBL/GenBank/DDBJ whole genome shotgun (WGS) entry which is preliminary data.</text>
</comment>
<dbReference type="Proteomes" id="UP000682951">
    <property type="component" value="Unassembled WGS sequence"/>
</dbReference>
<proteinExistence type="predicted"/>
<evidence type="ECO:0000259" key="3">
    <source>
        <dbReference type="PROSITE" id="PS52015"/>
    </source>
</evidence>
<gene>
    <name evidence="4" type="ORF">KDD93_01030</name>
</gene>
<evidence type="ECO:0000313" key="4">
    <source>
        <dbReference type="EMBL" id="MBR8463157.1"/>
    </source>
</evidence>
<evidence type="ECO:0000313" key="5">
    <source>
        <dbReference type="Proteomes" id="UP000682951"/>
    </source>
</evidence>
<name>A0ABS5HGD0_9BACT</name>
<evidence type="ECO:0000256" key="1">
    <source>
        <dbReference type="SAM" id="MobiDB-lite"/>
    </source>
</evidence>
<protein>
    <submittedName>
        <fullName evidence="4">Energy transducer TonB</fullName>
    </submittedName>
</protein>